<keyword evidence="8" id="KW-0804">Transcription</keyword>
<feature type="domain" description="PHD-type" evidence="12">
    <location>
        <begin position="137"/>
        <end position="201"/>
    </location>
</feature>
<evidence type="ECO:0000256" key="6">
    <source>
        <dbReference type="ARBA" id="ARBA00022833"/>
    </source>
</evidence>
<dbReference type="PROSITE" id="PS50016">
    <property type="entry name" value="ZF_PHD_2"/>
    <property type="match status" value="1"/>
</dbReference>
<keyword evidence="3" id="KW-0479">Metal-binding</keyword>
<evidence type="ECO:0000256" key="10">
    <source>
        <dbReference type="PROSITE-ProRule" id="PRU00175"/>
    </source>
</evidence>
<evidence type="ECO:0000256" key="3">
    <source>
        <dbReference type="ARBA" id="ARBA00022723"/>
    </source>
</evidence>
<dbReference type="EMBL" id="UYRS01018476">
    <property type="protein sequence ID" value="VDK36233.1"/>
    <property type="molecule type" value="Genomic_DNA"/>
</dbReference>
<keyword evidence="16" id="KW-1185">Reference proteome</keyword>
<evidence type="ECO:0000256" key="4">
    <source>
        <dbReference type="ARBA" id="ARBA00022737"/>
    </source>
</evidence>
<dbReference type="GO" id="GO:0008270">
    <property type="term" value="F:zinc ion binding"/>
    <property type="evidence" value="ECO:0007669"/>
    <property type="project" value="UniProtKB-KW"/>
</dbReference>
<dbReference type="OrthoDB" id="6512771at2759"/>
<dbReference type="PANTHER" id="PTHR12360">
    <property type="entry name" value="NUCLEAR TRANSCRIPTION FACTOR, X-BOX BINDING 1 NFX1"/>
    <property type="match status" value="1"/>
</dbReference>
<gene>
    <name evidence="15" type="ORF">TASK_LOCUS6166</name>
</gene>
<dbReference type="WBParaSite" id="TASK_0000616501-mRNA-1">
    <property type="protein sequence ID" value="TASK_0000616501-mRNA-1"/>
    <property type="gene ID" value="TASK_0000616501"/>
</dbReference>
<name>A0A158R8V6_TAEAS</name>
<dbReference type="InterPro" id="IPR001841">
    <property type="entry name" value="Znf_RING"/>
</dbReference>
<evidence type="ECO:0000256" key="1">
    <source>
        <dbReference type="ARBA" id="ARBA00004123"/>
    </source>
</evidence>
<evidence type="ECO:0000256" key="2">
    <source>
        <dbReference type="ARBA" id="ARBA00007269"/>
    </source>
</evidence>
<organism evidence="17">
    <name type="scientific">Taenia asiatica</name>
    <name type="common">Asian tapeworm</name>
    <dbReference type="NCBI Taxonomy" id="60517"/>
    <lineage>
        <taxon>Eukaryota</taxon>
        <taxon>Metazoa</taxon>
        <taxon>Spiralia</taxon>
        <taxon>Lophotrochozoa</taxon>
        <taxon>Platyhelminthes</taxon>
        <taxon>Cestoda</taxon>
        <taxon>Eucestoda</taxon>
        <taxon>Cyclophyllidea</taxon>
        <taxon>Taeniidae</taxon>
        <taxon>Taenia</taxon>
    </lineage>
</organism>
<dbReference type="GO" id="GO:0005634">
    <property type="term" value="C:nucleus"/>
    <property type="evidence" value="ECO:0007669"/>
    <property type="project" value="UniProtKB-SubCell"/>
</dbReference>
<reference evidence="17" key="1">
    <citation type="submission" date="2016-04" db="UniProtKB">
        <authorList>
            <consortium name="WormBaseParasite"/>
        </authorList>
    </citation>
    <scope>IDENTIFICATION</scope>
</reference>
<evidence type="ECO:0000313" key="16">
    <source>
        <dbReference type="Proteomes" id="UP000282613"/>
    </source>
</evidence>
<accession>A0A158R8V6</accession>
<evidence type="ECO:0000259" key="12">
    <source>
        <dbReference type="PROSITE" id="PS50016"/>
    </source>
</evidence>
<keyword evidence="5 10" id="KW-0863">Zinc-finger</keyword>
<dbReference type="SUPFAM" id="SSF57850">
    <property type="entry name" value="RING/U-box"/>
    <property type="match status" value="1"/>
</dbReference>
<dbReference type="CDD" id="cd06008">
    <property type="entry name" value="NF-X1-zinc-finger"/>
    <property type="match status" value="6"/>
</dbReference>
<dbReference type="InterPro" id="IPR019787">
    <property type="entry name" value="Znf_PHD-finger"/>
</dbReference>
<keyword evidence="4" id="KW-0677">Repeat</keyword>
<dbReference type="Pfam" id="PF01422">
    <property type="entry name" value="zf-NF-X1"/>
    <property type="match status" value="8"/>
</dbReference>
<comment type="similarity">
    <text evidence="2">Belongs to the NFX1 family.</text>
</comment>
<keyword evidence="6" id="KW-0862">Zinc</keyword>
<dbReference type="SMART" id="SM00184">
    <property type="entry name" value="RING"/>
    <property type="match status" value="1"/>
</dbReference>
<dbReference type="PROSITE" id="PS51061">
    <property type="entry name" value="R3H"/>
    <property type="match status" value="1"/>
</dbReference>
<reference evidence="15 16" key="2">
    <citation type="submission" date="2018-11" db="EMBL/GenBank/DDBJ databases">
        <authorList>
            <consortium name="Pathogen Informatics"/>
        </authorList>
    </citation>
    <scope>NUCLEOTIDE SEQUENCE [LARGE SCALE GENOMIC DNA]</scope>
</reference>
<evidence type="ECO:0000259" key="13">
    <source>
        <dbReference type="PROSITE" id="PS50089"/>
    </source>
</evidence>
<evidence type="ECO:0000256" key="5">
    <source>
        <dbReference type="ARBA" id="ARBA00022771"/>
    </source>
</evidence>
<dbReference type="SMART" id="SM00438">
    <property type="entry name" value="ZnF_NFX"/>
    <property type="match status" value="9"/>
</dbReference>
<dbReference type="STRING" id="60517.A0A158R8V6"/>
<keyword evidence="9" id="KW-0539">Nucleus</keyword>
<feature type="domain" description="R3H" evidence="14">
    <location>
        <begin position="905"/>
        <end position="975"/>
    </location>
</feature>
<feature type="compositionally biased region" description="Low complexity" evidence="11">
    <location>
        <begin position="74"/>
        <end position="88"/>
    </location>
</feature>
<dbReference type="GO" id="GO:0000122">
    <property type="term" value="P:negative regulation of transcription by RNA polymerase II"/>
    <property type="evidence" value="ECO:0007669"/>
    <property type="project" value="TreeGrafter"/>
</dbReference>
<protein>
    <submittedName>
        <fullName evidence="17">RING-type domain-containing protein</fullName>
    </submittedName>
</protein>
<feature type="region of interest" description="Disordered" evidence="11">
    <location>
        <begin position="21"/>
        <end position="92"/>
    </location>
</feature>
<dbReference type="InterPro" id="IPR001374">
    <property type="entry name" value="R3H_dom"/>
</dbReference>
<evidence type="ECO:0000259" key="14">
    <source>
        <dbReference type="PROSITE" id="PS51061"/>
    </source>
</evidence>
<dbReference type="GO" id="GO:0000981">
    <property type="term" value="F:DNA-binding transcription factor activity, RNA polymerase II-specific"/>
    <property type="evidence" value="ECO:0007669"/>
    <property type="project" value="TreeGrafter"/>
</dbReference>
<feature type="domain" description="RING-type" evidence="13">
    <location>
        <begin position="140"/>
        <end position="199"/>
    </location>
</feature>
<evidence type="ECO:0000256" key="9">
    <source>
        <dbReference type="ARBA" id="ARBA00023242"/>
    </source>
</evidence>
<dbReference type="Proteomes" id="UP000282613">
    <property type="component" value="Unassembled WGS sequence"/>
</dbReference>
<dbReference type="PANTHER" id="PTHR12360:SF12">
    <property type="entry name" value="TRANSCRIPTIONAL REPRESSOR NF-X1"/>
    <property type="match status" value="1"/>
</dbReference>
<comment type="subcellular location">
    <subcellularLocation>
        <location evidence="1">Nucleus</location>
    </subcellularLocation>
</comment>
<evidence type="ECO:0000256" key="8">
    <source>
        <dbReference type="ARBA" id="ARBA00023163"/>
    </source>
</evidence>
<dbReference type="InterPro" id="IPR000967">
    <property type="entry name" value="Znf_NFX1"/>
</dbReference>
<dbReference type="GO" id="GO:0000977">
    <property type="term" value="F:RNA polymerase II transcription regulatory region sequence-specific DNA binding"/>
    <property type="evidence" value="ECO:0007669"/>
    <property type="project" value="TreeGrafter"/>
</dbReference>
<evidence type="ECO:0000256" key="7">
    <source>
        <dbReference type="ARBA" id="ARBA00023015"/>
    </source>
</evidence>
<evidence type="ECO:0000313" key="15">
    <source>
        <dbReference type="EMBL" id="VDK36233.1"/>
    </source>
</evidence>
<keyword evidence="7" id="KW-0805">Transcription regulation</keyword>
<dbReference type="AlphaFoldDB" id="A0A158R8V6"/>
<proteinExistence type="inferred from homology"/>
<feature type="compositionally biased region" description="Polar residues" evidence="11">
    <location>
        <begin position="21"/>
        <end position="38"/>
    </location>
</feature>
<dbReference type="PROSITE" id="PS50089">
    <property type="entry name" value="ZF_RING_2"/>
    <property type="match status" value="1"/>
</dbReference>
<dbReference type="InterPro" id="IPR034078">
    <property type="entry name" value="NFX1_fam"/>
</dbReference>
<evidence type="ECO:0000313" key="17">
    <source>
        <dbReference type="WBParaSite" id="TASK_0000616501-mRNA-1"/>
    </source>
</evidence>
<sequence>MEGGAGVGGQADHADEVIENQNFSHSRTHVCNNKSNSGQRRDRNRLRNGVVTTISSGRQVDGFHRPYGAFDPCSQSSQSSRRLTESSQNNENTTEVMPLASASIHCNPQTNNIRALENSVSGLNLRETLIEQLRSGSYTCLICLSNVEPRDHIWSCSGCYHVYHLSCITNWAFSNTQKCGNEPQSTQKMQSSWRCPACQKTYTSRTTSLIYRCFCGKTIRPEYRPGFSTIPHGCDEVCGRPKANGSEKTGQLNKRVATCPHTCTELCHPGPCPPCTALVQLHCPCGRVVRTSRCGEEPPEPCGAPCDRLLPVERCAFGTHHCPMPCHDGDCPPCGKLIKSVCYCGRVDEVTCCGSEKAKRYDLYEARSEAVVGDLDLYEVETFFDGGEEEKAAILTTEGAVEAIFVGTVFSCEQTCDRPLACGHHNCTALCHPGECQLCPLLPSQCLTCPCGRVRLSKLVMNGDEHGNREECTDPIPVCPNVCGRPNPICGHPCPEKCHAGPSCPPCKLTTKVTCRCGKTSKEIPCLEYAQAVKKDPSKLPSSFPCNHVTPLCPHLCVSNATFCASDSFKFLCERICRKKKSCGRHKCNRKCCDMVIHACQAICSRTLVCGKHTCEDLCHCGPCGPCWRGVINEEVYCHCGATVLPPPQPCGTAPPECSQPCSRPHPCDHPVQHTCHSEPECPKCTVLMTKRCPGDHKWMFNVPCFQTVVTCGRPCDRPLTGCSHRCRRQCHAGDCLLPSEVCTQPCAAPRPDCGHPCGQPCHEASGISCAEALGSLKCQVPVTLSCTCGYRCEEQPCYRVKTLVTGLAKKDPNFLLQCSASTGLPFGLPSKEVLPCDSTCARAMREAEAEKDAEEATHNAPKMWVRGGALAAGAPLPPAFAPPEYSDWLKQFASNNLSFAVKVEKVLYDLVDETLRLMKSSGPTPNLNKCVSHRFSPMTHTKRRFIIELAEFYGVECVELDPPPHRYVEALATGGRVHFPGGGSRQHYVSLAGQMEASFVGSVKIGADGATSASTPVHIAARPAPLRCAVNTTATTSPTRLVSFSSIVGGTSCNSGNGTSQRD</sequence>
<evidence type="ECO:0000256" key="11">
    <source>
        <dbReference type="SAM" id="MobiDB-lite"/>
    </source>
</evidence>